<evidence type="ECO:0000313" key="1">
    <source>
        <dbReference type="EMBL" id="CAH1421213.1"/>
    </source>
</evidence>
<sequence>MKLVVDGWRKRDGYPDRQVSPFATCSIIVSTVGKSIEAAYRCPPFLALLSHHRLDEPLSTINWPCPLVCASFPSFFEDRLWLTGKGDVAFIWFWNRFRALLVGEHAISSLVGLSHNRNCFNQTQTTISCILTATPLINLLMRCKFQWRTSNPIENQLPEAQWSSLVDKGNRLLGGAVL</sequence>
<evidence type="ECO:0000313" key="2">
    <source>
        <dbReference type="Proteomes" id="UP001157418"/>
    </source>
</evidence>
<reference evidence="1 2" key="1">
    <citation type="submission" date="2022-01" db="EMBL/GenBank/DDBJ databases">
        <authorList>
            <person name="Xiong W."/>
            <person name="Schranz E."/>
        </authorList>
    </citation>
    <scope>NUCLEOTIDE SEQUENCE [LARGE SCALE GENOMIC DNA]</scope>
</reference>
<keyword evidence="2" id="KW-1185">Reference proteome</keyword>
<gene>
    <name evidence="1" type="ORF">LVIROSA_LOCUS8626</name>
</gene>
<proteinExistence type="predicted"/>
<dbReference type="AlphaFoldDB" id="A0AAU9MKL2"/>
<name>A0AAU9MKL2_9ASTR</name>
<comment type="caution">
    <text evidence="1">The sequence shown here is derived from an EMBL/GenBank/DDBJ whole genome shotgun (WGS) entry which is preliminary data.</text>
</comment>
<accession>A0AAU9MKL2</accession>
<dbReference type="Proteomes" id="UP001157418">
    <property type="component" value="Unassembled WGS sequence"/>
</dbReference>
<protein>
    <submittedName>
        <fullName evidence="1">Uncharacterized protein</fullName>
    </submittedName>
</protein>
<dbReference type="EMBL" id="CAKMRJ010001112">
    <property type="protein sequence ID" value="CAH1421213.1"/>
    <property type="molecule type" value="Genomic_DNA"/>
</dbReference>
<organism evidence="1 2">
    <name type="scientific">Lactuca virosa</name>
    <dbReference type="NCBI Taxonomy" id="75947"/>
    <lineage>
        <taxon>Eukaryota</taxon>
        <taxon>Viridiplantae</taxon>
        <taxon>Streptophyta</taxon>
        <taxon>Embryophyta</taxon>
        <taxon>Tracheophyta</taxon>
        <taxon>Spermatophyta</taxon>
        <taxon>Magnoliopsida</taxon>
        <taxon>eudicotyledons</taxon>
        <taxon>Gunneridae</taxon>
        <taxon>Pentapetalae</taxon>
        <taxon>asterids</taxon>
        <taxon>campanulids</taxon>
        <taxon>Asterales</taxon>
        <taxon>Asteraceae</taxon>
        <taxon>Cichorioideae</taxon>
        <taxon>Cichorieae</taxon>
        <taxon>Lactucinae</taxon>
        <taxon>Lactuca</taxon>
    </lineage>
</organism>